<evidence type="ECO:0008006" key="4">
    <source>
        <dbReference type="Google" id="ProtNLM"/>
    </source>
</evidence>
<accession>A0A7Y8FWQ4</accession>
<evidence type="ECO:0000313" key="2">
    <source>
        <dbReference type="EMBL" id="NWE86370.1"/>
    </source>
</evidence>
<sequence>MTKNFLLASTLLLAACSSKPATDSDKSLQLANDLNKRGDYASAAALYERATQQPGAGIDLWLKLGQ</sequence>
<comment type="caution">
    <text evidence="2">The sequence shown here is derived from an EMBL/GenBank/DDBJ whole genome shotgun (WGS) entry which is preliminary data.</text>
</comment>
<feature type="non-terminal residue" evidence="2">
    <location>
        <position position="66"/>
    </location>
</feature>
<dbReference type="PROSITE" id="PS51257">
    <property type="entry name" value="PROKAR_LIPOPROTEIN"/>
    <property type="match status" value="1"/>
</dbReference>
<dbReference type="Pfam" id="PF13428">
    <property type="entry name" value="TPR_14"/>
    <property type="match status" value="1"/>
</dbReference>
<evidence type="ECO:0000256" key="1">
    <source>
        <dbReference type="SAM" id="SignalP"/>
    </source>
</evidence>
<feature type="signal peptide" evidence="1">
    <location>
        <begin position="1"/>
        <end position="21"/>
    </location>
</feature>
<gene>
    <name evidence="2" type="ORF">HX795_30050</name>
</gene>
<dbReference type="AlphaFoldDB" id="A0A7Y8FWQ4"/>
<dbReference type="Proteomes" id="UP000590218">
    <property type="component" value="Unassembled WGS sequence"/>
</dbReference>
<dbReference type="EMBL" id="JACARL010000282">
    <property type="protein sequence ID" value="NWE86370.1"/>
    <property type="molecule type" value="Genomic_DNA"/>
</dbReference>
<feature type="chain" id="PRO_5031403320" description="Tetratricopeptide repeat protein" evidence="1">
    <location>
        <begin position="22"/>
        <end position="66"/>
    </location>
</feature>
<organism evidence="2 3">
    <name type="scientific">Pseudomonas edaphica</name>
    <dbReference type="NCBI Taxonomy" id="2006980"/>
    <lineage>
        <taxon>Bacteria</taxon>
        <taxon>Pseudomonadati</taxon>
        <taxon>Pseudomonadota</taxon>
        <taxon>Gammaproteobacteria</taxon>
        <taxon>Pseudomonadales</taxon>
        <taxon>Pseudomonadaceae</taxon>
        <taxon>Pseudomonas</taxon>
    </lineage>
</organism>
<keyword evidence="1" id="KW-0732">Signal</keyword>
<proteinExistence type="predicted"/>
<name>A0A7Y8FWQ4_9PSED</name>
<protein>
    <recommendedName>
        <fullName evidence="4">Tetratricopeptide repeat protein</fullName>
    </recommendedName>
</protein>
<evidence type="ECO:0000313" key="3">
    <source>
        <dbReference type="Proteomes" id="UP000590218"/>
    </source>
</evidence>
<reference evidence="2 3" key="1">
    <citation type="submission" date="2020-04" db="EMBL/GenBank/DDBJ databases">
        <title>Molecular characterization of pseudomonads from Agaricus bisporus reveal novel blotch 2 pathogens in Western Europe.</title>
        <authorList>
            <person name="Taparia T."/>
            <person name="Krijger M."/>
            <person name="Haynes E."/>
            <person name="Elpinstone J.G."/>
            <person name="Noble R."/>
            <person name="Van Der Wolf J."/>
        </authorList>
    </citation>
    <scope>NUCLEOTIDE SEQUENCE [LARGE SCALE GENOMIC DNA]</scope>
    <source>
        <strain evidence="2 3">K6002</strain>
    </source>
</reference>